<organism evidence="2 3">
    <name type="scientific">Polymorphum gilvum (strain LMG 25793 / CGMCC 1.9160 / SL003B-26A1)</name>
    <dbReference type="NCBI Taxonomy" id="991905"/>
    <lineage>
        <taxon>Bacteria</taxon>
        <taxon>Pseudomonadati</taxon>
        <taxon>Pseudomonadota</taxon>
        <taxon>Alphaproteobacteria</taxon>
        <taxon>Rhodobacterales</taxon>
        <taxon>Paracoccaceae</taxon>
        <taxon>Polymorphum</taxon>
    </lineage>
</organism>
<dbReference type="HOGENOM" id="CLU_2344260_0_0_5"/>
<dbReference type="EMBL" id="CP002568">
    <property type="protein sequence ID" value="ADZ68637.1"/>
    <property type="molecule type" value="Genomic_DNA"/>
</dbReference>
<protein>
    <submittedName>
        <fullName evidence="2">Uncharacterized protein</fullName>
    </submittedName>
</protein>
<feature type="region of interest" description="Disordered" evidence="1">
    <location>
        <begin position="1"/>
        <end position="28"/>
    </location>
</feature>
<evidence type="ECO:0000256" key="1">
    <source>
        <dbReference type="SAM" id="MobiDB-lite"/>
    </source>
</evidence>
<dbReference type="KEGG" id="pgv:SL003B_0198"/>
<dbReference type="RefSeq" id="WP_013650961.1">
    <property type="nucleotide sequence ID" value="NC_015259.1"/>
</dbReference>
<name>F2J0A2_POLGS</name>
<dbReference type="eggNOG" id="ENOG5033JHB">
    <property type="taxonomic scope" value="Bacteria"/>
</dbReference>
<reference evidence="2 3" key="1">
    <citation type="journal article" date="2011" name="J. Bacteriol.">
        <title>Complete genome sequence of Polymorphum gilvum SL003B-26A1T, a crude oil-degrading bacterium from oil-polluted saline soil.</title>
        <authorList>
            <person name="Li S.G."/>
            <person name="Tang Y.Q."/>
            <person name="Nie Y."/>
            <person name="Cai M."/>
            <person name="Wu X.L."/>
        </authorList>
    </citation>
    <scope>NUCLEOTIDE SEQUENCE [LARGE SCALE GENOMIC DNA]</scope>
    <source>
        <strain evidence="3">LMG 25793 / CGMCC 1.9160 / SL003B-26A1</strain>
    </source>
</reference>
<accession>F2J0A2</accession>
<evidence type="ECO:0000313" key="2">
    <source>
        <dbReference type="EMBL" id="ADZ68637.1"/>
    </source>
</evidence>
<gene>
    <name evidence="2" type="ordered locus">SL003B_0198</name>
</gene>
<dbReference type="Proteomes" id="UP000008130">
    <property type="component" value="Chromosome"/>
</dbReference>
<proteinExistence type="predicted"/>
<keyword evidence="3" id="KW-1185">Reference proteome</keyword>
<dbReference type="OrthoDB" id="7678482at2"/>
<evidence type="ECO:0000313" key="3">
    <source>
        <dbReference type="Proteomes" id="UP000008130"/>
    </source>
</evidence>
<sequence length="97" mass="10788">MKRRRSSAGEAESERTIPVRSDLPVPVQPVQATGRTLFPDRYRPNSPFLAHLIATWDAEGHAPYGWQAVPQFGTSAYRATAAAPRRRSSGHVISRDF</sequence>
<dbReference type="AlphaFoldDB" id="F2J0A2"/>